<evidence type="ECO:0000256" key="1">
    <source>
        <dbReference type="ARBA" id="ARBA00023002"/>
    </source>
</evidence>
<dbReference type="InterPro" id="IPR017224">
    <property type="entry name" value="Opine_Oxase_asu/HCN_bsu"/>
</dbReference>
<dbReference type="AlphaFoldDB" id="A0A7W9WMV6"/>
<evidence type="ECO:0000313" key="5">
    <source>
        <dbReference type="Proteomes" id="UP000541136"/>
    </source>
</evidence>
<evidence type="ECO:0000313" key="4">
    <source>
        <dbReference type="EMBL" id="MBB6083196.1"/>
    </source>
</evidence>
<name>A0A7W9WMV6_CASDE</name>
<dbReference type="InterPro" id="IPR041854">
    <property type="entry name" value="BFD-like_2Fe2S-bd_dom_sf"/>
</dbReference>
<keyword evidence="1" id="KW-0560">Oxidoreductase</keyword>
<dbReference type="PANTHER" id="PTHR42949:SF3">
    <property type="entry name" value="ANAEROBIC GLYCEROL-3-PHOSPHATE DEHYDROGENASE SUBUNIT B"/>
    <property type="match status" value="1"/>
</dbReference>
<dbReference type="GO" id="GO:0016491">
    <property type="term" value="F:oxidoreductase activity"/>
    <property type="evidence" value="ECO:0007669"/>
    <property type="project" value="UniProtKB-KW"/>
</dbReference>
<feature type="domain" description="SoxA A3" evidence="3">
    <location>
        <begin position="396"/>
        <end position="470"/>
    </location>
</feature>
<dbReference type="PANTHER" id="PTHR42949">
    <property type="entry name" value="ANAEROBIC GLYCEROL-3-PHOSPHATE DEHYDROGENASE SUBUNIT B"/>
    <property type="match status" value="1"/>
</dbReference>
<accession>A0A7W9WMV6</accession>
<dbReference type="InterPro" id="IPR051691">
    <property type="entry name" value="Metab_Enz_Cyan_OpOx_G3PDH"/>
</dbReference>
<dbReference type="RefSeq" id="WP_151025089.1">
    <property type="nucleotide sequence ID" value="NZ_JACHIB010000006.1"/>
</dbReference>
<sequence length="477" mass="51394">MADLAEQGHVPLRAPDRTVDLIVIGAGPAGMAAAVEARRHGMSVLLLDEQETPGGQIYRRVTQADEDRRRILGPDYARGSDLAREFTVSGAEYWPRTAVWQVTRERRVHALRDGRVAALEARAIVLATGAMERPFPIPGWTLSGVMTAGAAQILMKSAGIVPGQAPVLAGCGPLLYLLAWQYLRAGVRIGAILDTAAPADLRAALRHASGALAGWPDLVKGLKLLSGIKRHRVPHYKGVTGLAIQGEDGCAQRIRFQADGRTRTLPASLVLLHQGVVPNTQITWSLRAGHVWDDAQLCWRPVVDGWGELDVPGIYVAGDGAAIAGARAAEIQGRLTGLGAAAAAGRLTAAQRDARAAPLVRERRSFLRIRPFLDRLYRPKDENRIPADEVMVCRCEEVTAGRLRDDVRLGCVGPNQVKSFSRCGMGPCQGRQCGLTVTELIAGTRQVPPADAGYYRIRPPIKPITLAQLAKEAEVNE</sequence>
<dbReference type="InterPro" id="IPR023753">
    <property type="entry name" value="FAD/NAD-binding_dom"/>
</dbReference>
<evidence type="ECO:0000259" key="3">
    <source>
        <dbReference type="Pfam" id="PF17806"/>
    </source>
</evidence>
<dbReference type="SUPFAM" id="SSF51905">
    <property type="entry name" value="FAD/NAD(P)-binding domain"/>
    <property type="match status" value="1"/>
</dbReference>
<gene>
    <name evidence="4" type="ORF">HNR28_001233</name>
</gene>
<dbReference type="Pfam" id="PF17806">
    <property type="entry name" value="SO_alpha_A3"/>
    <property type="match status" value="1"/>
</dbReference>
<dbReference type="PRINTS" id="PR00368">
    <property type="entry name" value="FADPNR"/>
</dbReference>
<protein>
    <submittedName>
        <fullName evidence="4">NADPH-dependent 2,4-dienoyl-CoA reductase/sulfur reductase-like enzyme</fullName>
    </submittedName>
</protein>
<evidence type="ECO:0000259" key="2">
    <source>
        <dbReference type="Pfam" id="PF07992"/>
    </source>
</evidence>
<dbReference type="EMBL" id="JACHIB010000006">
    <property type="protein sequence ID" value="MBB6083196.1"/>
    <property type="molecule type" value="Genomic_DNA"/>
</dbReference>
<feature type="domain" description="FAD/NAD(P)-binding" evidence="2">
    <location>
        <begin position="20"/>
        <end position="140"/>
    </location>
</feature>
<dbReference type="Gene3D" id="3.50.50.60">
    <property type="entry name" value="FAD/NAD(P)-binding domain"/>
    <property type="match status" value="2"/>
</dbReference>
<dbReference type="PRINTS" id="PR00469">
    <property type="entry name" value="PNDRDTASEII"/>
</dbReference>
<dbReference type="Pfam" id="PF07992">
    <property type="entry name" value="Pyr_redox_2"/>
    <property type="match status" value="1"/>
</dbReference>
<dbReference type="InterPro" id="IPR041117">
    <property type="entry name" value="SoxA_A3"/>
</dbReference>
<reference evidence="4 5" key="1">
    <citation type="submission" date="2020-08" db="EMBL/GenBank/DDBJ databases">
        <title>Genomic Encyclopedia of Type Strains, Phase IV (KMG-IV): sequencing the most valuable type-strain genomes for metagenomic binning, comparative biology and taxonomic classification.</title>
        <authorList>
            <person name="Goeker M."/>
        </authorList>
    </citation>
    <scope>NUCLEOTIDE SEQUENCE [LARGE SCALE GENOMIC DNA]</scope>
    <source>
        <strain evidence="4 5">DSM 12141</strain>
    </source>
</reference>
<dbReference type="Gene3D" id="1.10.10.1100">
    <property type="entry name" value="BFD-like [2Fe-2S]-binding domain"/>
    <property type="match status" value="1"/>
</dbReference>
<dbReference type="Proteomes" id="UP000541136">
    <property type="component" value="Unassembled WGS sequence"/>
</dbReference>
<organism evidence="4 5">
    <name type="scientific">Castellaniella defragrans</name>
    <name type="common">Alcaligenes defragrans</name>
    <dbReference type="NCBI Taxonomy" id="75697"/>
    <lineage>
        <taxon>Bacteria</taxon>
        <taxon>Pseudomonadati</taxon>
        <taxon>Pseudomonadota</taxon>
        <taxon>Betaproteobacteria</taxon>
        <taxon>Burkholderiales</taxon>
        <taxon>Alcaligenaceae</taxon>
        <taxon>Castellaniella</taxon>
    </lineage>
</organism>
<proteinExistence type="predicted"/>
<comment type="caution">
    <text evidence="4">The sequence shown here is derived from an EMBL/GenBank/DDBJ whole genome shotgun (WGS) entry which is preliminary data.</text>
</comment>
<dbReference type="CDD" id="cd19946">
    <property type="entry name" value="GlpA-like_Fer2_BFD-like"/>
    <property type="match status" value="1"/>
</dbReference>
<dbReference type="PIRSF" id="PIRSF037495">
    <property type="entry name" value="Opine_OX_OoxA/HcnB"/>
    <property type="match status" value="1"/>
</dbReference>
<dbReference type="InterPro" id="IPR036188">
    <property type="entry name" value="FAD/NAD-bd_sf"/>
</dbReference>